<dbReference type="InterPro" id="IPR017981">
    <property type="entry name" value="GPCR_2-like_7TM"/>
</dbReference>
<feature type="transmembrane region" description="Helical" evidence="5">
    <location>
        <begin position="160"/>
        <end position="179"/>
    </location>
</feature>
<dbReference type="RefSeq" id="XP_028967384.1">
    <property type="nucleotide sequence ID" value="XM_029111551.1"/>
</dbReference>
<keyword evidence="4 5" id="KW-0472">Membrane</keyword>
<sequence>MSTTEVGKLSEFLLNAVYMGWARGSSTNASTAVEAESIERYQQRLQIESMLRHLETNRSSYEGVFAGKAFYAVNPLLYLLRDGNHSWILEFFSNDTDRTRPAEYYSNITTDSIFTRDRNELKEFFPIVVALMCTSMILLLAVILVYCATPKLRTTHGKNVITLSVCFVIVYIGLLMDLVARDLLSPSICLSLSIVHHGVFLAVFFWTNVMAYDIWQAIATLTPNGSNHPTLRKDKYPSYSMYAWSMTFIVTAFTVLLQFSDLVEDWYKPHFGEGKCWLNGYLAYVLYFNMPVGLILACNGVIFALTAWSLYTAKMMHLTNVSQCAQHRRTFHLYMKISLIMGIIWTFEFIPWLTGYHRLYVIAGLLNCLHGVFLFVIFVCKRRVREAFWRNLPFTKRRPPVAIREMSKASLQTLSMTPSICTQITIDSSVKI</sequence>
<keyword evidence="2 5" id="KW-0812">Transmembrane</keyword>
<evidence type="ECO:0000256" key="2">
    <source>
        <dbReference type="ARBA" id="ARBA00022692"/>
    </source>
</evidence>
<dbReference type="GO" id="GO:0004930">
    <property type="term" value="F:G protein-coupled receptor activity"/>
    <property type="evidence" value="ECO:0007669"/>
    <property type="project" value="InterPro"/>
</dbReference>
<reference evidence="8" key="1">
    <citation type="submission" date="2025-08" db="UniProtKB">
        <authorList>
            <consortium name="RefSeq"/>
        </authorList>
    </citation>
    <scope>IDENTIFICATION</scope>
</reference>
<dbReference type="PANTHER" id="PTHR45902">
    <property type="entry name" value="LATROPHILIN RECEPTOR-LIKE PROTEIN A"/>
    <property type="match status" value="1"/>
</dbReference>
<dbReference type="SUPFAM" id="SSF81321">
    <property type="entry name" value="Family A G protein-coupled receptor-like"/>
    <property type="match status" value="1"/>
</dbReference>
<evidence type="ECO:0000256" key="1">
    <source>
        <dbReference type="ARBA" id="ARBA00004141"/>
    </source>
</evidence>
<dbReference type="GO" id="GO:0007166">
    <property type="term" value="P:cell surface receptor signaling pathway"/>
    <property type="evidence" value="ECO:0007669"/>
    <property type="project" value="InterPro"/>
</dbReference>
<keyword evidence="7" id="KW-1185">Reference proteome</keyword>
<dbReference type="GeneID" id="100900545"/>
<protein>
    <submittedName>
        <fullName evidence="8">Probable G-protein coupled receptor Mth-like 1</fullName>
    </submittedName>
</protein>
<dbReference type="Proteomes" id="UP000694867">
    <property type="component" value="Unplaced"/>
</dbReference>
<organism evidence="7 8">
    <name type="scientific">Galendromus occidentalis</name>
    <name type="common">western predatory mite</name>
    <dbReference type="NCBI Taxonomy" id="34638"/>
    <lineage>
        <taxon>Eukaryota</taxon>
        <taxon>Metazoa</taxon>
        <taxon>Ecdysozoa</taxon>
        <taxon>Arthropoda</taxon>
        <taxon>Chelicerata</taxon>
        <taxon>Arachnida</taxon>
        <taxon>Acari</taxon>
        <taxon>Parasitiformes</taxon>
        <taxon>Mesostigmata</taxon>
        <taxon>Gamasina</taxon>
        <taxon>Phytoseioidea</taxon>
        <taxon>Phytoseiidae</taxon>
        <taxon>Typhlodrominae</taxon>
        <taxon>Galendromus</taxon>
    </lineage>
</organism>
<dbReference type="GO" id="GO:0016020">
    <property type="term" value="C:membrane"/>
    <property type="evidence" value="ECO:0007669"/>
    <property type="project" value="UniProtKB-SubCell"/>
</dbReference>
<feature type="transmembrane region" description="Helical" evidence="5">
    <location>
        <begin position="241"/>
        <end position="260"/>
    </location>
</feature>
<gene>
    <name evidence="8" type="primary">LOC100900545</name>
</gene>
<feature type="transmembrane region" description="Helical" evidence="5">
    <location>
        <begin position="333"/>
        <end position="353"/>
    </location>
</feature>
<evidence type="ECO:0000256" key="3">
    <source>
        <dbReference type="ARBA" id="ARBA00022989"/>
    </source>
</evidence>
<comment type="subcellular location">
    <subcellularLocation>
        <location evidence="1">Membrane</location>
        <topology evidence="1">Multi-pass membrane protein</topology>
    </subcellularLocation>
</comment>
<feature type="transmembrane region" description="Helical" evidence="5">
    <location>
        <begin position="124"/>
        <end position="148"/>
    </location>
</feature>
<dbReference type="Gene3D" id="1.20.1070.10">
    <property type="entry name" value="Rhodopsin 7-helix transmembrane proteins"/>
    <property type="match status" value="1"/>
</dbReference>
<dbReference type="Pfam" id="PF00002">
    <property type="entry name" value="7tm_2"/>
    <property type="match status" value="1"/>
</dbReference>
<evidence type="ECO:0000259" key="6">
    <source>
        <dbReference type="PROSITE" id="PS50261"/>
    </source>
</evidence>
<accession>A0AAJ7SEY1</accession>
<proteinExistence type="predicted"/>
<evidence type="ECO:0000256" key="5">
    <source>
        <dbReference type="SAM" id="Phobius"/>
    </source>
</evidence>
<dbReference type="PROSITE" id="PS50261">
    <property type="entry name" value="G_PROTEIN_RECEP_F2_4"/>
    <property type="match status" value="1"/>
</dbReference>
<feature type="transmembrane region" description="Helical" evidence="5">
    <location>
        <begin position="185"/>
        <end position="206"/>
    </location>
</feature>
<dbReference type="PANTHER" id="PTHR45902:SF3">
    <property type="entry name" value="G-PROTEIN COUPLED RECEPTORS FAMILY 2 PROFILE 2 DOMAIN-CONTAINING PROTEIN"/>
    <property type="match status" value="1"/>
</dbReference>
<dbReference type="InterPro" id="IPR000832">
    <property type="entry name" value="GPCR_2_secretin-like"/>
</dbReference>
<evidence type="ECO:0000313" key="7">
    <source>
        <dbReference type="Proteomes" id="UP000694867"/>
    </source>
</evidence>
<feature type="transmembrane region" description="Helical" evidence="5">
    <location>
        <begin position="359"/>
        <end position="380"/>
    </location>
</feature>
<feature type="transmembrane region" description="Helical" evidence="5">
    <location>
        <begin position="280"/>
        <end position="313"/>
    </location>
</feature>
<dbReference type="InterPro" id="IPR053231">
    <property type="entry name" value="GPCR_LN-TM7"/>
</dbReference>
<name>A0AAJ7SEY1_9ACAR</name>
<dbReference type="CDD" id="cd15039">
    <property type="entry name" value="7tmB3_Methuselah-like"/>
    <property type="match status" value="1"/>
</dbReference>
<dbReference type="AlphaFoldDB" id="A0AAJ7SEY1"/>
<dbReference type="KEGG" id="goe:100900545"/>
<evidence type="ECO:0000313" key="8">
    <source>
        <dbReference type="RefSeq" id="XP_028967384.1"/>
    </source>
</evidence>
<keyword evidence="3 5" id="KW-1133">Transmembrane helix</keyword>
<feature type="domain" description="G-protein coupled receptors family 2 profile 2" evidence="6">
    <location>
        <begin position="124"/>
        <end position="382"/>
    </location>
</feature>
<evidence type="ECO:0000256" key="4">
    <source>
        <dbReference type="ARBA" id="ARBA00023136"/>
    </source>
</evidence>